<name>A0A3S9PAE4_9BACT</name>
<evidence type="ECO:0000313" key="1">
    <source>
        <dbReference type="EMBL" id="AZQ65170.1"/>
    </source>
</evidence>
<accession>A0A3S9PAE4</accession>
<dbReference type="KEGG" id="fll:EI427_23440"/>
<organism evidence="1 2">
    <name type="scientific">Flammeovirga pectinis</name>
    <dbReference type="NCBI Taxonomy" id="2494373"/>
    <lineage>
        <taxon>Bacteria</taxon>
        <taxon>Pseudomonadati</taxon>
        <taxon>Bacteroidota</taxon>
        <taxon>Cytophagia</taxon>
        <taxon>Cytophagales</taxon>
        <taxon>Flammeovirgaceae</taxon>
        <taxon>Flammeovirga</taxon>
    </lineage>
</organism>
<proteinExistence type="predicted"/>
<dbReference type="EMBL" id="CP034563">
    <property type="protein sequence ID" value="AZQ65170.1"/>
    <property type="molecule type" value="Genomic_DNA"/>
</dbReference>
<sequence length="324" mass="37024">MKNHLYIIYILFFVFIAHKNNAQIIELDVNNNIIQIEVNETGVNEFLPSWGGRPWNYAYAVNNIIIKESGFNGDNNLEKQIDFNTKSYKKIDNTVLIQNIDIKIFINYYRWTLQYPDVCERDKLKENESLSDCKLACYNIGPGAGNSSCSSDEWKNLSQTFNINELSSITGAGNLIGVRTIDNLLVNFAEVKLIQNVAYSTNNLTNGCIPTDGDMSDNRGPIFDQYEDLIFTCKVYKIEEDTPKVIPTGLKDKSKIIAPSLFKELEEKYYWVLQKEGSNEVINSSEDLYIDDLNQYTSVYVASENFRSKELFFNTTTTLALSVK</sequence>
<protein>
    <submittedName>
        <fullName evidence="1">Uncharacterized protein</fullName>
    </submittedName>
</protein>
<dbReference type="Proteomes" id="UP000267268">
    <property type="component" value="Chromosome 2"/>
</dbReference>
<evidence type="ECO:0000313" key="2">
    <source>
        <dbReference type="Proteomes" id="UP000267268"/>
    </source>
</evidence>
<dbReference type="RefSeq" id="WP_126619624.1">
    <property type="nucleotide sequence ID" value="NZ_CP034563.1"/>
</dbReference>
<gene>
    <name evidence="1" type="ORF">EI427_23440</name>
</gene>
<keyword evidence="2" id="KW-1185">Reference proteome</keyword>
<reference evidence="1 2" key="1">
    <citation type="submission" date="2018-12" db="EMBL/GenBank/DDBJ databases">
        <title>Flammeovirga pectinis sp. nov., isolated from the gut of the Korean scallop, Patinopecten yessoensis.</title>
        <authorList>
            <person name="Bae J.-W."/>
            <person name="Jeong Y.-S."/>
            <person name="Kang W."/>
        </authorList>
    </citation>
    <scope>NUCLEOTIDE SEQUENCE [LARGE SCALE GENOMIC DNA]</scope>
    <source>
        <strain evidence="1 2">L12M1</strain>
    </source>
</reference>
<dbReference type="AlphaFoldDB" id="A0A3S9PAE4"/>